<dbReference type="AlphaFoldDB" id="A0A495PW12"/>
<evidence type="ECO:0000313" key="6">
    <source>
        <dbReference type="Proteomes" id="UP000276282"/>
    </source>
</evidence>
<dbReference type="InterPro" id="IPR011032">
    <property type="entry name" value="GroES-like_sf"/>
</dbReference>
<keyword evidence="2" id="KW-0862">Zinc</keyword>
<keyword evidence="3" id="KW-0560">Oxidoreductase</keyword>
<feature type="domain" description="Alcohol dehydrogenase-like N-terminal" evidence="4">
    <location>
        <begin position="31"/>
        <end position="141"/>
    </location>
</feature>
<accession>A0A495PW12</accession>
<protein>
    <submittedName>
        <fullName evidence="5">Propanol-preferring alcohol dehydrogenase</fullName>
    </submittedName>
</protein>
<dbReference type="EMBL" id="RBLG01000002">
    <property type="protein sequence ID" value="RKS53732.1"/>
    <property type="molecule type" value="Genomic_DNA"/>
</dbReference>
<dbReference type="InterPro" id="IPR036291">
    <property type="entry name" value="NAD(P)-bd_dom_sf"/>
</dbReference>
<dbReference type="SUPFAM" id="SSF50129">
    <property type="entry name" value="GroES-like"/>
    <property type="match status" value="1"/>
</dbReference>
<dbReference type="Gene3D" id="3.90.180.10">
    <property type="entry name" value="Medium-chain alcohol dehydrogenases, catalytic domain"/>
    <property type="match status" value="1"/>
</dbReference>
<dbReference type="Gene3D" id="3.40.50.720">
    <property type="entry name" value="NAD(P)-binding Rossmann-like Domain"/>
    <property type="match status" value="1"/>
</dbReference>
<reference evidence="5 6" key="1">
    <citation type="submission" date="2018-10" db="EMBL/GenBank/DDBJ databases">
        <title>Genomic Encyclopedia of Archaeal and Bacterial Type Strains, Phase II (KMG-II): from individual species to whole genera.</title>
        <authorList>
            <person name="Goeker M."/>
        </authorList>
    </citation>
    <scope>NUCLEOTIDE SEQUENCE [LARGE SCALE GENOMIC DNA]</scope>
    <source>
        <strain evidence="5 6">DSM 19839</strain>
    </source>
</reference>
<evidence type="ECO:0000256" key="1">
    <source>
        <dbReference type="ARBA" id="ARBA00022723"/>
    </source>
</evidence>
<dbReference type="GO" id="GO:0046872">
    <property type="term" value="F:metal ion binding"/>
    <property type="evidence" value="ECO:0007669"/>
    <property type="project" value="UniProtKB-KW"/>
</dbReference>
<evidence type="ECO:0000256" key="2">
    <source>
        <dbReference type="ARBA" id="ARBA00022833"/>
    </source>
</evidence>
<keyword evidence="1" id="KW-0479">Metal-binding</keyword>
<evidence type="ECO:0000259" key="4">
    <source>
        <dbReference type="Pfam" id="PF08240"/>
    </source>
</evidence>
<evidence type="ECO:0000256" key="3">
    <source>
        <dbReference type="ARBA" id="ARBA00023002"/>
    </source>
</evidence>
<proteinExistence type="predicted"/>
<gene>
    <name evidence="5" type="ORF">BC962_1986</name>
</gene>
<dbReference type="InterPro" id="IPR014187">
    <property type="entry name" value="ADH_Zn_typ-2"/>
</dbReference>
<dbReference type="Pfam" id="PF08240">
    <property type="entry name" value="ADH_N"/>
    <property type="match status" value="1"/>
</dbReference>
<keyword evidence="6" id="KW-1185">Reference proteome</keyword>
<dbReference type="RefSeq" id="WP_121345809.1">
    <property type="nucleotide sequence ID" value="NZ_RBLG01000002.1"/>
</dbReference>
<dbReference type="InterPro" id="IPR013154">
    <property type="entry name" value="ADH-like_N"/>
</dbReference>
<evidence type="ECO:0000313" key="5">
    <source>
        <dbReference type="EMBL" id="RKS53732.1"/>
    </source>
</evidence>
<dbReference type="InterPro" id="IPR047109">
    <property type="entry name" value="CAD-like"/>
</dbReference>
<name>A0A495PW12_9FLAO</name>
<organism evidence="5 6">
    <name type="scientific">Gillisia mitskevichiae</name>
    <dbReference type="NCBI Taxonomy" id="270921"/>
    <lineage>
        <taxon>Bacteria</taxon>
        <taxon>Pseudomonadati</taxon>
        <taxon>Bacteroidota</taxon>
        <taxon>Flavobacteriia</taxon>
        <taxon>Flavobacteriales</taxon>
        <taxon>Flavobacteriaceae</taxon>
        <taxon>Gillisia</taxon>
    </lineage>
</organism>
<dbReference type="Proteomes" id="UP000276282">
    <property type="component" value="Unassembled WGS sequence"/>
</dbReference>
<dbReference type="SUPFAM" id="SSF51735">
    <property type="entry name" value="NAD(P)-binding Rossmann-fold domains"/>
    <property type="match status" value="1"/>
</dbReference>
<sequence length="342" mass="38153">MKAMILNKISCIKEHSSPLDLVEIPIPSPKENQVLIQVSYCGVCHTELDEIEGRITLIKFPIILGHQIIGTITKVGSKITKFKLGERVGVAWIFSACGKCNFCKQGNENLCDKFVATGKDVNGGYAEYMVAFENYVYSIPEFFSDPEAAPLLCAGAIGYRSIKLAQIMNDSQIGLMGFGASAHLVLKMLNYLYPNSKVFVFARNEKERLFSIDCGAVWSGNITHQPPNKLDVIIDTTPVWTPIIKSLGNLKKGGKLVINAIRKEDKDKDYLQKISYKDHLWMEKEIKSVANVTSMDVLEFLELAVKASIKPEVQLYSLEEANKALFDLKNKNIRGAKVLKIN</sequence>
<dbReference type="OrthoDB" id="9787435at2"/>
<dbReference type="PANTHER" id="PTHR42683">
    <property type="entry name" value="ALDEHYDE REDUCTASE"/>
    <property type="match status" value="1"/>
</dbReference>
<dbReference type="CDD" id="cd08298">
    <property type="entry name" value="CAD2"/>
    <property type="match status" value="1"/>
</dbReference>
<comment type="caution">
    <text evidence="5">The sequence shown here is derived from an EMBL/GenBank/DDBJ whole genome shotgun (WGS) entry which is preliminary data.</text>
</comment>
<dbReference type="GO" id="GO:0016616">
    <property type="term" value="F:oxidoreductase activity, acting on the CH-OH group of donors, NAD or NADP as acceptor"/>
    <property type="evidence" value="ECO:0007669"/>
    <property type="project" value="InterPro"/>
</dbReference>